<dbReference type="KEGG" id="iag:Igag_0478"/>
<dbReference type="HOGENOM" id="CLU_1615290_0_0_2"/>
<keyword evidence="2" id="KW-1185">Reference proteome</keyword>
<name>E0SRP1_IGNAA</name>
<dbReference type="BioCyc" id="IAGG583356:GHAH-482-MONOMER"/>
<dbReference type="EMBL" id="CP002098">
    <property type="protein sequence ID" value="ADM27316.1"/>
    <property type="molecule type" value="Genomic_DNA"/>
</dbReference>
<dbReference type="STRING" id="583356.Igag_0478"/>
<gene>
    <name evidence="1" type="ordered locus">Igag_0478</name>
</gene>
<accession>E0SRP1</accession>
<organism evidence="1 2">
    <name type="scientific">Ignisphaera aggregans (strain DSM 17230 / JCM 13409 / AQ1.S1)</name>
    <dbReference type="NCBI Taxonomy" id="583356"/>
    <lineage>
        <taxon>Archaea</taxon>
        <taxon>Thermoproteota</taxon>
        <taxon>Thermoprotei</taxon>
        <taxon>Desulfurococcales</taxon>
        <taxon>Desulfurococcaceae</taxon>
        <taxon>Ignisphaera</taxon>
    </lineage>
</organism>
<dbReference type="AlphaFoldDB" id="E0SRP1"/>
<proteinExistence type="predicted"/>
<evidence type="ECO:0000313" key="2">
    <source>
        <dbReference type="Proteomes" id="UP000001304"/>
    </source>
</evidence>
<evidence type="ECO:0000313" key="1">
    <source>
        <dbReference type="EMBL" id="ADM27316.1"/>
    </source>
</evidence>
<reference evidence="1 2" key="1">
    <citation type="journal article" date="2010" name="Stand. Genomic Sci.">
        <title>Complete genome sequence of Ignisphaera aggregans type strain (AQ1.S1).</title>
        <authorList>
            <person name="Goker M."/>
            <person name="Held B."/>
            <person name="Lapidus A."/>
            <person name="Nolan M."/>
            <person name="Spring S."/>
            <person name="Yasawong M."/>
            <person name="Lucas S."/>
            <person name="Glavina Del Rio T."/>
            <person name="Tice H."/>
            <person name="Cheng J.F."/>
            <person name="Goodwin L."/>
            <person name="Tapia R."/>
            <person name="Pitluck S."/>
            <person name="Liolios K."/>
            <person name="Ivanova N."/>
            <person name="Mavromatis K."/>
            <person name="Mikhailova N."/>
            <person name="Pati A."/>
            <person name="Chen A."/>
            <person name="Palaniappan K."/>
            <person name="Brambilla E."/>
            <person name="Land M."/>
            <person name="Hauser L."/>
            <person name="Chang Y.J."/>
            <person name="Jeffries C.D."/>
            <person name="Brettin T."/>
            <person name="Detter J.C."/>
            <person name="Han C."/>
            <person name="Rohde M."/>
            <person name="Sikorski J."/>
            <person name="Woyke T."/>
            <person name="Bristow J."/>
            <person name="Eisen J.A."/>
            <person name="Markowitz V."/>
            <person name="Hugenholtz P."/>
            <person name="Kyrpides N.C."/>
            <person name="Klenk H.P."/>
        </authorList>
    </citation>
    <scope>NUCLEOTIDE SEQUENCE [LARGE SCALE GENOMIC DNA]</scope>
    <source>
        <strain evidence="2">DSM 17230 / JCM 13409 / AQ1.S1</strain>
    </source>
</reference>
<dbReference type="Proteomes" id="UP000001304">
    <property type="component" value="Chromosome"/>
</dbReference>
<protein>
    <submittedName>
        <fullName evidence="1">Uncharacterized protein</fullName>
    </submittedName>
</protein>
<sequence length="164" mass="18888">MSVKAKILLSIAILREFHSKIKYYRNVVRKNLSVYREYREKISGIDSEKALSIDRELKNLDTLDKNLNTIEIFLEHVILRLETLAMAGNIIASIHVVREVAKQLKQNMSNTIPIFNVLIDRLDEISRSLYQDMKTLDIDSRQIAYSSNEAKKIVNEAKKVAGIL</sequence>